<gene>
    <name evidence="1" type="ORF">HER12_03315</name>
</gene>
<accession>A0A846UA80</accession>
<organism evidence="1 2">
    <name type="scientific">Spiroplasma platyhelix PALS-1</name>
    <dbReference type="NCBI Taxonomy" id="1276218"/>
    <lineage>
        <taxon>Bacteria</taxon>
        <taxon>Bacillati</taxon>
        <taxon>Mycoplasmatota</taxon>
        <taxon>Mollicutes</taxon>
        <taxon>Entomoplasmatales</taxon>
        <taxon>Spiroplasmataceae</taxon>
        <taxon>Spiroplasma</taxon>
    </lineage>
</organism>
<keyword evidence="2" id="KW-1185">Reference proteome</keyword>
<dbReference type="EMBL" id="JAAVVK010000002">
    <property type="protein sequence ID" value="NKE38773.1"/>
    <property type="molecule type" value="Genomic_DNA"/>
</dbReference>
<dbReference type="Proteomes" id="UP000584587">
    <property type="component" value="Unassembled WGS sequence"/>
</dbReference>
<evidence type="ECO:0000313" key="2">
    <source>
        <dbReference type="Proteomes" id="UP000584587"/>
    </source>
</evidence>
<proteinExistence type="predicted"/>
<evidence type="ECO:0000313" key="1">
    <source>
        <dbReference type="EMBL" id="NKE38773.1"/>
    </source>
</evidence>
<dbReference type="AlphaFoldDB" id="A0A846UA80"/>
<comment type="caution">
    <text evidence="1">The sequence shown here is derived from an EMBL/GenBank/DDBJ whole genome shotgun (WGS) entry which is preliminary data.</text>
</comment>
<reference evidence="1 2" key="1">
    <citation type="submission" date="2020-04" db="EMBL/GenBank/DDBJ databases">
        <title>Complete genome sequence of Spiroplasma platyhelix ATCC 51748, an insect isolate.</title>
        <authorList>
            <person name="Green E.A."/>
            <person name="Klassen J.L."/>
        </authorList>
    </citation>
    <scope>NUCLEOTIDE SEQUENCE [LARGE SCALE GENOMIC DNA]</scope>
    <source>
        <strain evidence="1 2">PALS-1</strain>
    </source>
</reference>
<protein>
    <submittedName>
        <fullName evidence="1">Uncharacterized protein</fullName>
    </submittedName>
</protein>
<dbReference type="RefSeq" id="WP_168105243.1">
    <property type="nucleotide sequence ID" value="NZ_CP051215.1"/>
</dbReference>
<sequence length="121" mass="14638">MARTGTYTKWLAEEDLYCVDRFIKNYFEKLIKSGQPVNSKAMDLEVYLYNERYNKKRTEASVRLKFHNIEHLAFKWVKENGNPYNVNIKKGMSKRSKQCLKFWEAQIEQYSNEINKWLNKK</sequence>
<name>A0A846UA80_9MOLU</name>